<dbReference type="EMBL" id="VCIZ01000003">
    <property type="protein sequence ID" value="TSP13296.1"/>
    <property type="molecule type" value="Genomic_DNA"/>
</dbReference>
<dbReference type="Proteomes" id="UP000318943">
    <property type="component" value="Unassembled WGS sequence"/>
</dbReference>
<evidence type="ECO:0000259" key="3">
    <source>
        <dbReference type="Pfam" id="PF00326"/>
    </source>
</evidence>
<dbReference type="GO" id="GO:0004252">
    <property type="term" value="F:serine-type endopeptidase activity"/>
    <property type="evidence" value="ECO:0007669"/>
    <property type="project" value="InterPro"/>
</dbReference>
<feature type="compositionally biased region" description="Polar residues" evidence="2">
    <location>
        <begin position="260"/>
        <end position="269"/>
    </location>
</feature>
<dbReference type="InterPro" id="IPR001375">
    <property type="entry name" value="Peptidase_S9_cat"/>
</dbReference>
<evidence type="ECO:0000313" key="5">
    <source>
        <dbReference type="EMBL" id="URF07657.1"/>
    </source>
</evidence>
<gene>
    <name evidence="4" type="ORF">FGG12_06500</name>
    <name evidence="5" type="ORF">M5D45_20965</name>
</gene>
<reference evidence="4 6" key="1">
    <citation type="submission" date="2019-05" db="EMBL/GenBank/DDBJ databases">
        <title>Whole genome sequence analysis of Cupriavidus campinensis S14E4C strain.</title>
        <authorList>
            <person name="Abbaszade G."/>
            <person name="Szabo A."/>
            <person name="Toumi M."/>
            <person name="Toth E."/>
        </authorList>
    </citation>
    <scope>NUCLEOTIDE SEQUENCE [LARGE SCALE GENOMIC DNA]</scope>
    <source>
        <strain evidence="4 6">S14E4C</strain>
    </source>
</reference>
<dbReference type="EMBL" id="CP097331">
    <property type="protein sequence ID" value="URF07657.1"/>
    <property type="molecule type" value="Genomic_DNA"/>
</dbReference>
<dbReference type="KEGG" id="ccam:M5D45_20965"/>
<dbReference type="InterPro" id="IPR029058">
    <property type="entry name" value="AB_hydrolase_fold"/>
</dbReference>
<keyword evidence="1 5" id="KW-0378">Hydrolase</keyword>
<dbReference type="Pfam" id="PF00326">
    <property type="entry name" value="Peptidase_S9"/>
    <property type="match status" value="1"/>
</dbReference>
<dbReference type="AlphaFoldDB" id="A0AAE9I7W6"/>
<dbReference type="PANTHER" id="PTHR22946">
    <property type="entry name" value="DIENELACTONE HYDROLASE DOMAIN-CONTAINING PROTEIN-RELATED"/>
    <property type="match status" value="1"/>
</dbReference>
<evidence type="ECO:0000256" key="2">
    <source>
        <dbReference type="SAM" id="MobiDB-lite"/>
    </source>
</evidence>
<feature type="region of interest" description="Disordered" evidence="2">
    <location>
        <begin position="245"/>
        <end position="321"/>
    </location>
</feature>
<name>A0AAE9I7W6_9BURK</name>
<dbReference type="PANTHER" id="PTHR22946:SF5">
    <property type="entry name" value="PEPTIDASE S9 PROLYL OLIGOPEPTIDASE CATALYTIC DOMAIN-CONTAINING PROTEIN"/>
    <property type="match status" value="1"/>
</dbReference>
<dbReference type="Gene3D" id="3.40.50.1820">
    <property type="entry name" value="alpha/beta hydrolase"/>
    <property type="match status" value="1"/>
</dbReference>
<protein>
    <submittedName>
        <fullName evidence="5">Alpha/beta fold hydrolase</fullName>
    </submittedName>
</protein>
<evidence type="ECO:0000313" key="6">
    <source>
        <dbReference type="Proteomes" id="UP000318943"/>
    </source>
</evidence>
<dbReference type="GO" id="GO:0006508">
    <property type="term" value="P:proteolysis"/>
    <property type="evidence" value="ECO:0007669"/>
    <property type="project" value="InterPro"/>
</dbReference>
<dbReference type="SUPFAM" id="SSF53474">
    <property type="entry name" value="alpha/beta-Hydrolases"/>
    <property type="match status" value="1"/>
</dbReference>
<dbReference type="Proteomes" id="UP001056132">
    <property type="component" value="Chromosome 2"/>
</dbReference>
<proteinExistence type="predicted"/>
<accession>A0AAE9I7W6</accession>
<reference evidence="5" key="2">
    <citation type="journal article" date="2022" name="Microbiol. Resour. Announc.">
        <title>Genome Sequence of Cupriavidus campinensis Strain G5, a Member of a Bacterial Consortium Capable of Polyethylene Degradation.</title>
        <authorList>
            <person name="Schneider B."/>
            <person name="Pfeiffer F."/>
            <person name="Dyall-Smith M."/>
            <person name="Kunte H.J."/>
        </authorList>
    </citation>
    <scope>NUCLEOTIDE SEQUENCE</scope>
    <source>
        <strain evidence="5">G5</strain>
    </source>
</reference>
<reference evidence="5" key="3">
    <citation type="submission" date="2022-05" db="EMBL/GenBank/DDBJ databases">
        <authorList>
            <person name="Kunte H.-J."/>
        </authorList>
    </citation>
    <scope>NUCLEOTIDE SEQUENCE</scope>
    <source>
        <strain evidence="5">G5</strain>
    </source>
</reference>
<evidence type="ECO:0000313" key="4">
    <source>
        <dbReference type="EMBL" id="TSP13296.1"/>
    </source>
</evidence>
<evidence type="ECO:0000313" key="7">
    <source>
        <dbReference type="Proteomes" id="UP001056132"/>
    </source>
</evidence>
<dbReference type="RefSeq" id="WP_144196867.1">
    <property type="nucleotide sequence ID" value="NZ_CAJPVH010000017.1"/>
</dbReference>
<keyword evidence="6" id="KW-1185">Reference proteome</keyword>
<evidence type="ECO:0000256" key="1">
    <source>
        <dbReference type="ARBA" id="ARBA00022801"/>
    </source>
</evidence>
<dbReference type="InterPro" id="IPR050261">
    <property type="entry name" value="FrsA_esterase"/>
</dbReference>
<dbReference type="InterPro" id="IPR002471">
    <property type="entry name" value="Pept_S9_AS"/>
</dbReference>
<sequence>MATHEESLQIHTDGGTIAGTLITPATKLPGVLFVHGWGGSQQQYLARAREVAGLGCVCMTFDLTGHAGTAAQYETVSRMRNLADVLAAYDVLVRHPEVDRNAIAVVGSSYGGYLAAVLCELRPVRWLALRAPALYMDSGWESPKRQLHHDQDLVAYRRKVVAPDTNRALRACTNFKGDVLVVESQHDNIVPHAAVLSYVDACCEAWSITYRILKGADHGLSTEDHQRAYGKLLVGWLREMVTEARTGPAVAPPRPSASSTVKATSTPSPEFTVARQKPPPPRADAGLAPDEDDNETAVAAGDADDENDPQVIAASAPSTRK</sequence>
<feature type="domain" description="Peptidase S9 prolyl oligopeptidase catalytic" evidence="3">
    <location>
        <begin position="51"/>
        <end position="241"/>
    </location>
</feature>
<organism evidence="5 7">
    <name type="scientific">Cupriavidus campinensis</name>
    <dbReference type="NCBI Taxonomy" id="151783"/>
    <lineage>
        <taxon>Bacteria</taxon>
        <taxon>Pseudomonadati</taxon>
        <taxon>Pseudomonadota</taxon>
        <taxon>Betaproteobacteria</taxon>
        <taxon>Burkholderiales</taxon>
        <taxon>Burkholderiaceae</taxon>
        <taxon>Cupriavidus</taxon>
    </lineage>
</organism>
<dbReference type="PROSITE" id="PS00708">
    <property type="entry name" value="PRO_ENDOPEP_SER"/>
    <property type="match status" value="1"/>
</dbReference>